<proteinExistence type="predicted"/>
<gene>
    <name evidence="2" type="ordered locus">Lbys_1727</name>
</gene>
<dbReference type="HOGENOM" id="CLU_053505_0_0_10"/>
<feature type="transmembrane region" description="Helical" evidence="1">
    <location>
        <begin position="155"/>
        <end position="174"/>
    </location>
</feature>
<keyword evidence="1" id="KW-0472">Membrane</keyword>
<evidence type="ECO:0008006" key="4">
    <source>
        <dbReference type="Google" id="ProtNLM"/>
    </source>
</evidence>
<feature type="transmembrane region" description="Helical" evidence="1">
    <location>
        <begin position="371"/>
        <end position="390"/>
    </location>
</feature>
<feature type="transmembrane region" description="Helical" evidence="1">
    <location>
        <begin position="258"/>
        <end position="275"/>
    </location>
</feature>
<name>E4RQ59_LEAB4</name>
<reference key="1">
    <citation type="submission" date="2010-11" db="EMBL/GenBank/DDBJ databases">
        <title>The complete genome of Leadbetterella byssophila DSM 17132.</title>
        <authorList>
            <consortium name="US DOE Joint Genome Institute (JGI-PGF)"/>
            <person name="Lucas S."/>
            <person name="Copeland A."/>
            <person name="Lapidus A."/>
            <person name="Glavina del Rio T."/>
            <person name="Dalin E."/>
            <person name="Tice H."/>
            <person name="Bruce D."/>
            <person name="Goodwin L."/>
            <person name="Pitluck S."/>
            <person name="Kyrpides N."/>
            <person name="Mavromatis K."/>
            <person name="Ivanova N."/>
            <person name="Teshima H."/>
            <person name="Brettin T."/>
            <person name="Detter J.C."/>
            <person name="Han C."/>
            <person name="Tapia R."/>
            <person name="Land M."/>
            <person name="Hauser L."/>
            <person name="Markowitz V."/>
            <person name="Cheng J.-F."/>
            <person name="Hugenholtz P."/>
            <person name="Woyke T."/>
            <person name="Wu D."/>
            <person name="Tindall B."/>
            <person name="Pomrenke H.G."/>
            <person name="Brambilla E."/>
            <person name="Klenk H.-P."/>
            <person name="Eisen J.A."/>
        </authorList>
    </citation>
    <scope>NUCLEOTIDE SEQUENCE [LARGE SCALE GENOMIC DNA]</scope>
    <source>
        <strain>DSM 17132</strain>
    </source>
</reference>
<accession>E4RQ59</accession>
<reference evidence="2 3" key="2">
    <citation type="journal article" date="2011" name="Stand. Genomic Sci.">
        <title>Complete genome sequence of Leadbetterella byssophila type strain (4M15).</title>
        <authorList>
            <person name="Abt B."/>
            <person name="Teshima H."/>
            <person name="Lucas S."/>
            <person name="Lapidus A."/>
            <person name="Del Rio T.G."/>
            <person name="Nolan M."/>
            <person name="Tice H."/>
            <person name="Cheng J.F."/>
            <person name="Pitluck S."/>
            <person name="Liolios K."/>
            <person name="Pagani I."/>
            <person name="Ivanova N."/>
            <person name="Mavromatis K."/>
            <person name="Pati A."/>
            <person name="Tapia R."/>
            <person name="Han C."/>
            <person name="Goodwin L."/>
            <person name="Chen A."/>
            <person name="Palaniappan K."/>
            <person name="Land M."/>
            <person name="Hauser L."/>
            <person name="Chang Y.J."/>
            <person name="Jeffries C.D."/>
            <person name="Rohde M."/>
            <person name="Goker M."/>
            <person name="Tindall B.J."/>
            <person name="Detter J.C."/>
            <person name="Woyke T."/>
            <person name="Bristow J."/>
            <person name="Eisen J.A."/>
            <person name="Markowitz V."/>
            <person name="Hugenholtz P."/>
            <person name="Klenk H.P."/>
            <person name="Kyrpides N.C."/>
        </authorList>
    </citation>
    <scope>NUCLEOTIDE SEQUENCE [LARGE SCALE GENOMIC DNA]</scope>
    <source>
        <strain evidence="3">DSM 17132 / JCM 16389 / KACC 11308 / NBRC 106382 / 4M15</strain>
    </source>
</reference>
<keyword evidence="1" id="KW-0812">Transmembrane</keyword>
<feature type="transmembrane region" description="Helical" evidence="1">
    <location>
        <begin position="340"/>
        <end position="359"/>
    </location>
</feature>
<dbReference type="KEGG" id="lby:Lbys_1727"/>
<dbReference type="EMBL" id="CP002305">
    <property type="protein sequence ID" value="ADQ17434.1"/>
    <property type="molecule type" value="Genomic_DNA"/>
</dbReference>
<dbReference type="InterPro" id="IPR025367">
    <property type="entry name" value="DUF4271"/>
</dbReference>
<keyword evidence="1" id="KW-1133">Transmembrane helix</keyword>
<evidence type="ECO:0000313" key="2">
    <source>
        <dbReference type="EMBL" id="ADQ17434.1"/>
    </source>
</evidence>
<feature type="transmembrane region" description="Helical" evidence="1">
    <location>
        <begin position="295"/>
        <end position="319"/>
    </location>
</feature>
<dbReference type="STRING" id="649349.Lbys_1727"/>
<evidence type="ECO:0000256" key="1">
    <source>
        <dbReference type="SAM" id="Phobius"/>
    </source>
</evidence>
<evidence type="ECO:0000313" key="3">
    <source>
        <dbReference type="Proteomes" id="UP000007435"/>
    </source>
</evidence>
<dbReference type="Pfam" id="PF14093">
    <property type="entry name" value="DUF4271"/>
    <property type="match status" value="1"/>
</dbReference>
<protein>
    <recommendedName>
        <fullName evidence="4">DUF4271 domain-containing protein</fullName>
    </recommendedName>
</protein>
<feature type="transmembrane region" description="Helical" evidence="1">
    <location>
        <begin position="38"/>
        <end position="58"/>
    </location>
</feature>
<dbReference type="AlphaFoldDB" id="E4RQ59"/>
<feature type="transmembrane region" description="Helical" evidence="1">
    <location>
        <begin position="202"/>
        <end position="225"/>
    </location>
</feature>
<dbReference type="Proteomes" id="UP000007435">
    <property type="component" value="Chromosome"/>
</dbReference>
<dbReference type="OrthoDB" id="975088at2"/>
<dbReference type="eggNOG" id="ENOG502Z9B8">
    <property type="taxonomic scope" value="Bacteria"/>
</dbReference>
<sequence>MPLKKSYLRLIWEAEGFRVIKNIVSWFYFPNFVKNVCLLRTVFAIILFCFAGAQALGLPRYENYRMVHDFSQEWLMYDHQEKVYVPYRNDPDQELKSYSLHLRLPSFPRAYLLIKTGDKTCNLFIDQALDRVSKGDEWIVYSIDSLRRQYKKEKIYISFLSLSGPSEVVAYVGFPSGGAAQVKGKEGAREVVRLMPRAISRINSGVAIAFVLSLVVMSFVSSNYFRVFGKYFSLREVLSSRVKEDLFMIGKPLDRPNLFFVILLSVMVGFFFLLLESGGWRIIEGSILFQSGNTFAVYAINYFKICLIVFVLYVLKFFFLNIVGKLFNLGKVTDLHYFKVVQCSVFFFSLLLVLTLIMYNTYIPLPNNLDGFLFILLIIFFVWRALLIYFTINRESNVKFLYLFSYLCIAEGLPVILVLRLLF</sequence>
<keyword evidence="3" id="KW-1185">Reference proteome</keyword>
<organism evidence="2 3">
    <name type="scientific">Leadbetterella byssophila (strain DSM 17132 / JCM 16389 / KACC 11308 / NBRC 106382 / 4M15)</name>
    <dbReference type="NCBI Taxonomy" id="649349"/>
    <lineage>
        <taxon>Bacteria</taxon>
        <taxon>Pseudomonadati</taxon>
        <taxon>Bacteroidota</taxon>
        <taxon>Cytophagia</taxon>
        <taxon>Cytophagales</taxon>
        <taxon>Leadbetterellaceae</taxon>
        <taxon>Leadbetterella</taxon>
    </lineage>
</organism>
<feature type="transmembrane region" description="Helical" evidence="1">
    <location>
        <begin position="402"/>
        <end position="422"/>
    </location>
</feature>